<evidence type="ECO:0000256" key="1">
    <source>
        <dbReference type="ARBA" id="ARBA00004377"/>
    </source>
</evidence>
<dbReference type="GO" id="GO:0015627">
    <property type="term" value="C:type II protein secretion system complex"/>
    <property type="evidence" value="ECO:0007669"/>
    <property type="project" value="UniProtKB-UniRule"/>
</dbReference>
<protein>
    <recommendedName>
        <fullName evidence="9">Type II secretion system protein I</fullName>
        <shortName evidence="9">T2SS minor pseudopilin I</shortName>
    </recommendedName>
</protein>
<comment type="similarity">
    <text evidence="2 9">Belongs to the GSP I family.</text>
</comment>
<keyword evidence="3" id="KW-1003">Cell membrane</keyword>
<dbReference type="PROSITE" id="PS00409">
    <property type="entry name" value="PROKAR_NTER_METHYL"/>
    <property type="match status" value="1"/>
</dbReference>
<comment type="subcellular location">
    <subcellularLocation>
        <location evidence="1 9">Cell inner membrane</location>
        <topology evidence="1 9">Single-pass membrane protein</topology>
    </subcellularLocation>
</comment>
<dbReference type="GO" id="GO:0005886">
    <property type="term" value="C:plasma membrane"/>
    <property type="evidence" value="ECO:0007669"/>
    <property type="project" value="UniProtKB-SubCell"/>
</dbReference>
<keyword evidence="7 9" id="KW-1133">Transmembrane helix</keyword>
<dbReference type="Pfam" id="PF02501">
    <property type="entry name" value="T2SSI"/>
    <property type="match status" value="1"/>
</dbReference>
<dbReference type="PANTHER" id="PTHR38779">
    <property type="entry name" value="TYPE II SECRETION SYSTEM PROTEIN I-RELATED"/>
    <property type="match status" value="1"/>
</dbReference>
<gene>
    <name evidence="11" type="ORF">DFR41_10246</name>
</gene>
<evidence type="ECO:0000256" key="4">
    <source>
        <dbReference type="ARBA" id="ARBA00022481"/>
    </source>
</evidence>
<sequence length="136" mass="14595">MRSCRSGGADAAARRPALPRHHGFTLVEVLVALAIVAIALAAGAQATNALTRNAQRQSDMVLAQLCAENQLIQLRLSPQMPPVGESSQGCEQAGVQLDVGVSTTPTLNPNFNRIDVQVRDAQRWPLLRLSTVIGRY</sequence>
<keyword evidence="8 9" id="KW-0472">Membrane</keyword>
<name>A0A370FMC5_9BURK</name>
<evidence type="ECO:0000313" key="11">
    <source>
        <dbReference type="EMBL" id="RDI27014.1"/>
    </source>
</evidence>
<keyword evidence="12" id="KW-1185">Reference proteome</keyword>
<dbReference type="NCBIfam" id="TIGR01707">
    <property type="entry name" value="gspI"/>
    <property type="match status" value="1"/>
</dbReference>
<dbReference type="GO" id="GO:0015628">
    <property type="term" value="P:protein secretion by the type II secretion system"/>
    <property type="evidence" value="ECO:0007669"/>
    <property type="project" value="UniProtKB-UniRule"/>
</dbReference>
<dbReference type="NCBIfam" id="TIGR02532">
    <property type="entry name" value="IV_pilin_GFxxxE"/>
    <property type="match status" value="1"/>
</dbReference>
<evidence type="ECO:0000256" key="3">
    <source>
        <dbReference type="ARBA" id="ARBA00022475"/>
    </source>
</evidence>
<accession>A0A370FMC5</accession>
<evidence type="ECO:0000259" key="10">
    <source>
        <dbReference type="Pfam" id="PF02501"/>
    </source>
</evidence>
<keyword evidence="4 9" id="KW-0488">Methylation</keyword>
<dbReference type="Gene3D" id="3.30.1300.30">
    <property type="entry name" value="GSPII I/J protein-like"/>
    <property type="match status" value="1"/>
</dbReference>
<evidence type="ECO:0000256" key="2">
    <source>
        <dbReference type="ARBA" id="ARBA00008358"/>
    </source>
</evidence>
<comment type="caution">
    <text evidence="11">The sequence shown here is derived from an EMBL/GenBank/DDBJ whole genome shotgun (WGS) entry which is preliminary data.</text>
</comment>
<dbReference type="InterPro" id="IPR045584">
    <property type="entry name" value="Pilin-like"/>
</dbReference>
<evidence type="ECO:0000256" key="6">
    <source>
        <dbReference type="ARBA" id="ARBA00022692"/>
    </source>
</evidence>
<evidence type="ECO:0000256" key="9">
    <source>
        <dbReference type="RuleBase" id="RU368030"/>
    </source>
</evidence>
<dbReference type="STRING" id="433924.NS331_13900"/>
<dbReference type="PANTHER" id="PTHR38779:SF2">
    <property type="entry name" value="TYPE II SECRETION SYSTEM PROTEIN I-RELATED"/>
    <property type="match status" value="1"/>
</dbReference>
<keyword evidence="5 9" id="KW-0997">Cell inner membrane</keyword>
<dbReference type="Proteomes" id="UP000255265">
    <property type="component" value="Unassembled WGS sequence"/>
</dbReference>
<organism evidence="11 12">
    <name type="scientific">Pseudacidovorax intermedius</name>
    <dbReference type="NCBI Taxonomy" id="433924"/>
    <lineage>
        <taxon>Bacteria</taxon>
        <taxon>Pseudomonadati</taxon>
        <taxon>Pseudomonadota</taxon>
        <taxon>Betaproteobacteria</taxon>
        <taxon>Burkholderiales</taxon>
        <taxon>Comamonadaceae</taxon>
        <taxon>Pseudacidovorax</taxon>
    </lineage>
</organism>
<feature type="transmembrane region" description="Helical" evidence="9">
    <location>
        <begin position="24"/>
        <end position="44"/>
    </location>
</feature>
<dbReference type="EMBL" id="QQAV01000002">
    <property type="protein sequence ID" value="RDI27014.1"/>
    <property type="molecule type" value="Genomic_DNA"/>
</dbReference>
<reference evidence="11 12" key="1">
    <citation type="submission" date="2018-07" db="EMBL/GenBank/DDBJ databases">
        <title>Genomic Encyclopedia of Type Strains, Phase IV (KMG-IV): sequencing the most valuable type-strain genomes for metagenomic binning, comparative biology and taxonomic classification.</title>
        <authorList>
            <person name="Goeker M."/>
        </authorList>
    </citation>
    <scope>NUCLEOTIDE SEQUENCE [LARGE SCALE GENOMIC DNA]</scope>
    <source>
        <strain evidence="11 12">DSM 21352</strain>
    </source>
</reference>
<comment type="PTM">
    <text evidence="9">Cleaved by prepilin peptidase.</text>
</comment>
<dbReference type="RefSeq" id="WP_196933620.1">
    <property type="nucleotide sequence ID" value="NZ_QQAV01000002.1"/>
</dbReference>
<dbReference type="SUPFAM" id="SSF54523">
    <property type="entry name" value="Pili subunits"/>
    <property type="match status" value="2"/>
</dbReference>
<dbReference type="InterPro" id="IPR003413">
    <property type="entry name" value="T2SS_GspI_C"/>
</dbReference>
<dbReference type="InterPro" id="IPR012902">
    <property type="entry name" value="N_methyl_site"/>
</dbReference>
<evidence type="ECO:0000256" key="5">
    <source>
        <dbReference type="ARBA" id="ARBA00022519"/>
    </source>
</evidence>
<proteinExistence type="inferred from homology"/>
<dbReference type="AlphaFoldDB" id="A0A370FMC5"/>
<keyword evidence="6 9" id="KW-0812">Transmembrane</keyword>
<dbReference type="InterPro" id="IPR010052">
    <property type="entry name" value="T2SS_protein-GspI"/>
</dbReference>
<evidence type="ECO:0000313" key="12">
    <source>
        <dbReference type="Proteomes" id="UP000255265"/>
    </source>
</evidence>
<comment type="function">
    <text evidence="9">Component of the type II secretion system required for the energy-dependent secretion of extracellular factors such as proteases and toxins from the periplasm.</text>
</comment>
<feature type="domain" description="Type II secretion system protein GspI C-terminal" evidence="10">
    <location>
        <begin position="59"/>
        <end position="133"/>
    </location>
</feature>
<evidence type="ECO:0000256" key="7">
    <source>
        <dbReference type="ARBA" id="ARBA00022989"/>
    </source>
</evidence>
<dbReference type="Pfam" id="PF07963">
    <property type="entry name" value="N_methyl"/>
    <property type="match status" value="1"/>
</dbReference>
<comment type="subunit">
    <text evidence="9">Type II secretion is composed of four main components: the outer membrane complex, the inner membrane complex, the cytoplasmic secretion ATPase and the periplasm-spanning pseudopilus.</text>
</comment>
<evidence type="ECO:0000256" key="8">
    <source>
        <dbReference type="ARBA" id="ARBA00023136"/>
    </source>
</evidence>